<dbReference type="EMBL" id="PZQS01000012">
    <property type="protein sequence ID" value="PVD21148.1"/>
    <property type="molecule type" value="Genomic_DNA"/>
</dbReference>
<comment type="caution">
    <text evidence="2">The sequence shown here is derived from an EMBL/GenBank/DDBJ whole genome shotgun (WGS) entry which is preliminary data.</text>
</comment>
<organism evidence="2 3">
    <name type="scientific">Pomacea canaliculata</name>
    <name type="common">Golden apple snail</name>
    <dbReference type="NCBI Taxonomy" id="400727"/>
    <lineage>
        <taxon>Eukaryota</taxon>
        <taxon>Metazoa</taxon>
        <taxon>Spiralia</taxon>
        <taxon>Lophotrochozoa</taxon>
        <taxon>Mollusca</taxon>
        <taxon>Gastropoda</taxon>
        <taxon>Caenogastropoda</taxon>
        <taxon>Architaenioglossa</taxon>
        <taxon>Ampullarioidea</taxon>
        <taxon>Ampullariidae</taxon>
        <taxon>Pomacea</taxon>
    </lineage>
</organism>
<proteinExistence type="predicted"/>
<protein>
    <submittedName>
        <fullName evidence="2">Uncharacterized protein</fullName>
    </submittedName>
</protein>
<keyword evidence="3" id="KW-1185">Reference proteome</keyword>
<dbReference type="Proteomes" id="UP000245119">
    <property type="component" value="Linkage Group LG12"/>
</dbReference>
<dbReference type="AlphaFoldDB" id="A0A2T7NJ20"/>
<reference evidence="2 3" key="1">
    <citation type="submission" date="2018-04" db="EMBL/GenBank/DDBJ databases">
        <title>The genome of golden apple snail Pomacea canaliculata provides insight into stress tolerance and invasive adaptation.</title>
        <authorList>
            <person name="Liu C."/>
            <person name="Liu B."/>
            <person name="Ren Y."/>
            <person name="Zhang Y."/>
            <person name="Wang H."/>
            <person name="Li S."/>
            <person name="Jiang F."/>
            <person name="Yin L."/>
            <person name="Zhang G."/>
            <person name="Qian W."/>
            <person name="Fan W."/>
        </authorList>
    </citation>
    <scope>NUCLEOTIDE SEQUENCE [LARGE SCALE GENOMIC DNA]</scope>
    <source>
        <strain evidence="2">SZHN2017</strain>
        <tissue evidence="2">Muscle</tissue>
    </source>
</reference>
<name>A0A2T7NJ20_POMCA</name>
<accession>A0A2T7NJ20</accession>
<evidence type="ECO:0000256" key="1">
    <source>
        <dbReference type="SAM" id="MobiDB-lite"/>
    </source>
</evidence>
<sequence>MLPNDKRIECTSWKKTLHQKIISSLNNVTSEKQLQLTCIQKIYFHHLNKDDRGEYKRSALLSPRPQTESSAAVATTPQGASGKY</sequence>
<evidence type="ECO:0000313" key="2">
    <source>
        <dbReference type="EMBL" id="PVD21148.1"/>
    </source>
</evidence>
<feature type="region of interest" description="Disordered" evidence="1">
    <location>
        <begin position="55"/>
        <end position="84"/>
    </location>
</feature>
<feature type="compositionally biased region" description="Polar residues" evidence="1">
    <location>
        <begin position="64"/>
        <end position="84"/>
    </location>
</feature>
<gene>
    <name evidence="2" type="ORF">C0Q70_19315</name>
</gene>
<evidence type="ECO:0000313" key="3">
    <source>
        <dbReference type="Proteomes" id="UP000245119"/>
    </source>
</evidence>